<accession>A0A9Q0H7R2</accession>
<keyword evidence="6" id="KW-0175">Coiled coil</keyword>
<dbReference type="GO" id="GO:0000209">
    <property type="term" value="P:protein polyubiquitination"/>
    <property type="evidence" value="ECO:0007669"/>
    <property type="project" value="TreeGrafter"/>
</dbReference>
<reference evidence="8" key="1">
    <citation type="journal article" date="2023" name="Plant J.">
        <title>The genome of the king protea, Protea cynaroides.</title>
        <authorList>
            <person name="Chang J."/>
            <person name="Duong T.A."/>
            <person name="Schoeman C."/>
            <person name="Ma X."/>
            <person name="Roodt D."/>
            <person name="Barker N."/>
            <person name="Li Z."/>
            <person name="Van de Peer Y."/>
            <person name="Mizrachi E."/>
        </authorList>
    </citation>
    <scope>NUCLEOTIDE SEQUENCE</scope>
    <source>
        <tissue evidence="8">Young leaves</tissue>
    </source>
</reference>
<dbReference type="InterPro" id="IPR019474">
    <property type="entry name" value="Ub_conjug_fac_E4_core"/>
</dbReference>
<dbReference type="Pfam" id="PF10408">
    <property type="entry name" value="Ufd2P_core"/>
    <property type="match status" value="1"/>
</dbReference>
<dbReference type="GO" id="GO:0005634">
    <property type="term" value="C:nucleus"/>
    <property type="evidence" value="ECO:0007669"/>
    <property type="project" value="UniProtKB-SubCell"/>
</dbReference>
<protein>
    <recommendedName>
        <fullName evidence="7">Ubiquitin conjugation factor E4 core domain-containing protein</fullName>
    </recommendedName>
</protein>
<keyword evidence="9" id="KW-1185">Reference proteome</keyword>
<dbReference type="AlphaFoldDB" id="A0A9Q0H7R2"/>
<dbReference type="InterPro" id="IPR045132">
    <property type="entry name" value="UBE4"/>
</dbReference>
<comment type="pathway">
    <text evidence="2">Protein modification; protein ubiquitination.</text>
</comment>
<evidence type="ECO:0000256" key="6">
    <source>
        <dbReference type="SAM" id="Coils"/>
    </source>
</evidence>
<feature type="domain" description="Ubiquitin conjugation factor E4 core" evidence="7">
    <location>
        <begin position="65"/>
        <end position="456"/>
    </location>
</feature>
<dbReference type="GO" id="GO:0034450">
    <property type="term" value="F:ubiquitin-ubiquitin ligase activity"/>
    <property type="evidence" value="ECO:0007669"/>
    <property type="project" value="InterPro"/>
</dbReference>
<dbReference type="PANTHER" id="PTHR13931:SF2">
    <property type="entry name" value="UBIQUITIN CONJUGATION FACTOR E4 B"/>
    <property type="match status" value="1"/>
</dbReference>
<dbReference type="GO" id="GO:0005737">
    <property type="term" value="C:cytoplasm"/>
    <property type="evidence" value="ECO:0007669"/>
    <property type="project" value="TreeGrafter"/>
</dbReference>
<organism evidence="8 9">
    <name type="scientific">Protea cynaroides</name>
    <dbReference type="NCBI Taxonomy" id="273540"/>
    <lineage>
        <taxon>Eukaryota</taxon>
        <taxon>Viridiplantae</taxon>
        <taxon>Streptophyta</taxon>
        <taxon>Embryophyta</taxon>
        <taxon>Tracheophyta</taxon>
        <taxon>Spermatophyta</taxon>
        <taxon>Magnoliopsida</taxon>
        <taxon>Proteales</taxon>
        <taxon>Proteaceae</taxon>
        <taxon>Protea</taxon>
    </lineage>
</organism>
<dbReference type="EMBL" id="JAMYWD010000009">
    <property type="protein sequence ID" value="KAJ4960794.1"/>
    <property type="molecule type" value="Genomic_DNA"/>
</dbReference>
<evidence type="ECO:0000313" key="8">
    <source>
        <dbReference type="EMBL" id="KAJ4960794.1"/>
    </source>
</evidence>
<evidence type="ECO:0000256" key="5">
    <source>
        <dbReference type="ARBA" id="ARBA00023242"/>
    </source>
</evidence>
<evidence type="ECO:0000256" key="4">
    <source>
        <dbReference type="ARBA" id="ARBA00022786"/>
    </source>
</evidence>
<feature type="coiled-coil region" evidence="6">
    <location>
        <begin position="286"/>
        <end position="313"/>
    </location>
</feature>
<evidence type="ECO:0000256" key="2">
    <source>
        <dbReference type="ARBA" id="ARBA00004906"/>
    </source>
</evidence>
<evidence type="ECO:0000259" key="7">
    <source>
        <dbReference type="Pfam" id="PF10408"/>
    </source>
</evidence>
<dbReference type="OrthoDB" id="20295at2759"/>
<keyword evidence="4" id="KW-0833">Ubl conjugation pathway</keyword>
<dbReference type="PANTHER" id="PTHR13931">
    <property type="entry name" value="UBIQUITINATION FACTOR E4"/>
    <property type="match status" value="1"/>
</dbReference>
<evidence type="ECO:0000256" key="1">
    <source>
        <dbReference type="ARBA" id="ARBA00004123"/>
    </source>
</evidence>
<dbReference type="GO" id="GO:0000151">
    <property type="term" value="C:ubiquitin ligase complex"/>
    <property type="evidence" value="ECO:0007669"/>
    <property type="project" value="InterPro"/>
</dbReference>
<dbReference type="GO" id="GO:0006511">
    <property type="term" value="P:ubiquitin-dependent protein catabolic process"/>
    <property type="evidence" value="ECO:0007669"/>
    <property type="project" value="InterPro"/>
</dbReference>
<comment type="caution">
    <text evidence="8">The sequence shown here is derived from an EMBL/GenBank/DDBJ whole genome shotgun (WGS) entry which is preliminary data.</text>
</comment>
<comment type="subcellular location">
    <subcellularLocation>
        <location evidence="1">Nucleus</location>
    </subcellularLocation>
</comment>
<dbReference type="Proteomes" id="UP001141806">
    <property type="component" value="Unassembled WGS sequence"/>
</dbReference>
<keyword evidence="5" id="KW-0539">Nucleus</keyword>
<gene>
    <name evidence="8" type="ORF">NE237_020704</name>
</gene>
<proteinExistence type="predicted"/>
<sequence>MMERRLPISLKGADRQNDGELEDMEIFCLGPSHLSLGWFSITGSENFKEKFTRNANGQMSVGSANRIQQQCFSIASTRRPADLLSSFTTIKTVMNNLHGGLGEVLLTLLKSTDTREGVLEYVAVVIQKNSSRSHIQVDALSCASLGTFVNLSAVMLRLLCVQRTHLDLRNLTALHASSEEATAWINKDNPSDKKNDDENGILQSQEATSSGSNAGGPSVFSNARPTSSCGGKPKYSFICECFFMTARVLNLGLLKAFSDFKHLVQDLSRCEDTLSTLKAMWGQAPSSQLELDITRLEKEIESYTQEKLCYEAQILRDGALLQRALSFYRLMVVWFVDLLGGFKMPLPSSCPMEFACMPEHFIEDAMELLIFASQIPKALDGVLLDDFMNFIIMFMASPNFIRNPYLRAKMVEVLNCWMPSRSGSSVPTSLFEGHTLSLEYLVRNLLKLYVNIEFTGGGICSGLEETI</sequence>
<keyword evidence="3" id="KW-0808">Transferase</keyword>
<evidence type="ECO:0000256" key="3">
    <source>
        <dbReference type="ARBA" id="ARBA00022679"/>
    </source>
</evidence>
<name>A0A9Q0H7R2_9MAGN</name>
<dbReference type="GO" id="GO:0036503">
    <property type="term" value="P:ERAD pathway"/>
    <property type="evidence" value="ECO:0007669"/>
    <property type="project" value="InterPro"/>
</dbReference>
<evidence type="ECO:0000313" key="9">
    <source>
        <dbReference type="Proteomes" id="UP001141806"/>
    </source>
</evidence>